<dbReference type="EMBL" id="JBHTOI010000038">
    <property type="protein sequence ID" value="MFD1418300.1"/>
    <property type="molecule type" value="Genomic_DNA"/>
</dbReference>
<dbReference type="InterPro" id="IPR036291">
    <property type="entry name" value="NAD(P)-bd_dom_sf"/>
</dbReference>
<keyword evidence="4" id="KW-1185">Reference proteome</keyword>
<dbReference type="EC" id="1.-.-.-" evidence="3"/>
<evidence type="ECO:0000313" key="4">
    <source>
        <dbReference type="Proteomes" id="UP001597251"/>
    </source>
</evidence>
<dbReference type="GO" id="GO:0016491">
    <property type="term" value="F:oxidoreductase activity"/>
    <property type="evidence" value="ECO:0007669"/>
    <property type="project" value="UniProtKB-KW"/>
</dbReference>
<sequence>MQAIIQDSYNGIDDLKIREVTDPKLSPLSVLIETKFTPVLPYDWRTETGELQNIRPVKLPMVIGYGFSGVVKNVGSLRNNNLIGQKVIGASISGSNSTLVDSRIPPLLFKVPENVDLDVAVTIIGGADTALGTMNKLHLNENDTVLIIGASGGIGTYMIQLLKLQNATVVAIGHKSNVEFLKSVGADEVIDYTTEIEKQLSICSNITKVIDTAGNIDLLKMISKLFPTIKIVSIATDRFGQFIQPNILPNDYVQLLSMLSDKSLRAYIQEKFYYQDVKEAQYKSKNSHSQGRILLSY</sequence>
<dbReference type="PROSITE" id="PS01162">
    <property type="entry name" value="QOR_ZETA_CRYSTAL"/>
    <property type="match status" value="1"/>
</dbReference>
<dbReference type="Pfam" id="PF08240">
    <property type="entry name" value="ADH_N"/>
    <property type="match status" value="1"/>
</dbReference>
<feature type="domain" description="Alcohol dehydrogenase-like C-terminal" evidence="1">
    <location>
        <begin position="153"/>
        <end position="227"/>
    </location>
</feature>
<evidence type="ECO:0000259" key="1">
    <source>
        <dbReference type="Pfam" id="PF00107"/>
    </source>
</evidence>
<feature type="domain" description="Alcohol dehydrogenase-like N-terminal" evidence="2">
    <location>
        <begin position="29"/>
        <end position="89"/>
    </location>
</feature>
<keyword evidence="3" id="KW-0560">Oxidoreductase</keyword>
<protein>
    <submittedName>
        <fullName evidence="3">NADP-dependent oxidoreductase</fullName>
        <ecNumber evidence="3">1.-.-.-</ecNumber>
    </submittedName>
</protein>
<comment type="caution">
    <text evidence="3">The sequence shown here is derived from an EMBL/GenBank/DDBJ whole genome shotgun (WGS) entry which is preliminary data.</text>
</comment>
<reference evidence="4" key="1">
    <citation type="journal article" date="2019" name="Int. J. Syst. Evol. Microbiol.">
        <title>The Global Catalogue of Microorganisms (GCM) 10K type strain sequencing project: providing services to taxonomists for standard genome sequencing and annotation.</title>
        <authorList>
            <consortium name="The Broad Institute Genomics Platform"/>
            <consortium name="The Broad Institute Genome Sequencing Center for Infectious Disease"/>
            <person name="Wu L."/>
            <person name="Ma J."/>
        </authorList>
    </citation>
    <scope>NUCLEOTIDE SEQUENCE [LARGE SCALE GENOMIC DNA]</scope>
    <source>
        <strain evidence="4">CCM 8936</strain>
    </source>
</reference>
<dbReference type="Proteomes" id="UP001597251">
    <property type="component" value="Unassembled WGS sequence"/>
</dbReference>
<dbReference type="Pfam" id="PF00107">
    <property type="entry name" value="ADH_zinc_N"/>
    <property type="match status" value="1"/>
</dbReference>
<dbReference type="InterPro" id="IPR052733">
    <property type="entry name" value="Chloroplast_QOR"/>
</dbReference>
<dbReference type="SUPFAM" id="SSF51735">
    <property type="entry name" value="NAD(P)-binding Rossmann-fold domains"/>
    <property type="match status" value="1"/>
</dbReference>
<dbReference type="InterPro" id="IPR002364">
    <property type="entry name" value="Quin_OxRdtase/zeta-crystal_CS"/>
</dbReference>
<evidence type="ECO:0000259" key="2">
    <source>
        <dbReference type="Pfam" id="PF08240"/>
    </source>
</evidence>
<accession>A0ABW4BU81</accession>
<evidence type="ECO:0000313" key="3">
    <source>
        <dbReference type="EMBL" id="MFD1418300.1"/>
    </source>
</evidence>
<proteinExistence type="predicted"/>
<organism evidence="3 4">
    <name type="scientific">Companilactobacillus keshanensis</name>
    <dbReference type="NCBI Taxonomy" id="2486003"/>
    <lineage>
        <taxon>Bacteria</taxon>
        <taxon>Bacillati</taxon>
        <taxon>Bacillota</taxon>
        <taxon>Bacilli</taxon>
        <taxon>Lactobacillales</taxon>
        <taxon>Lactobacillaceae</taxon>
        <taxon>Companilactobacillus</taxon>
    </lineage>
</organism>
<dbReference type="SUPFAM" id="SSF50129">
    <property type="entry name" value="GroES-like"/>
    <property type="match status" value="1"/>
</dbReference>
<dbReference type="Gene3D" id="3.40.50.720">
    <property type="entry name" value="NAD(P)-binding Rossmann-like Domain"/>
    <property type="match status" value="1"/>
</dbReference>
<name>A0ABW4BU81_9LACO</name>
<gene>
    <name evidence="3" type="ORF">ACFQ42_06080</name>
</gene>
<dbReference type="InterPro" id="IPR011032">
    <property type="entry name" value="GroES-like_sf"/>
</dbReference>
<dbReference type="InterPro" id="IPR013149">
    <property type="entry name" value="ADH-like_C"/>
</dbReference>
<dbReference type="PANTHER" id="PTHR44013">
    <property type="entry name" value="ZINC-TYPE ALCOHOL DEHYDROGENASE-LIKE PROTEIN C16A3.02C"/>
    <property type="match status" value="1"/>
</dbReference>
<dbReference type="InterPro" id="IPR013154">
    <property type="entry name" value="ADH-like_N"/>
</dbReference>
<dbReference type="Gene3D" id="3.90.180.10">
    <property type="entry name" value="Medium-chain alcohol dehydrogenases, catalytic domain"/>
    <property type="match status" value="1"/>
</dbReference>
<dbReference type="PANTHER" id="PTHR44013:SF1">
    <property type="entry name" value="ZINC-TYPE ALCOHOL DEHYDROGENASE-LIKE PROTEIN C16A3.02C"/>
    <property type="match status" value="1"/>
</dbReference>
<dbReference type="RefSeq" id="WP_125677600.1">
    <property type="nucleotide sequence ID" value="NZ_JBHTOI010000038.1"/>
</dbReference>
<dbReference type="CDD" id="cd05289">
    <property type="entry name" value="MDR_like_2"/>
    <property type="match status" value="1"/>
</dbReference>